<feature type="chain" id="PRO_5006012177" description="TonB-dependent receptor plug domain-containing protein" evidence="11">
    <location>
        <begin position="26"/>
        <end position="767"/>
    </location>
</feature>
<keyword evidence="11" id="KW-0732">Signal</keyword>
<dbReference type="Pfam" id="PF07715">
    <property type="entry name" value="Plug"/>
    <property type="match status" value="1"/>
</dbReference>
<dbReference type="OrthoDB" id="7510666at2"/>
<keyword evidence="5" id="KW-0812">Transmembrane</keyword>
<keyword evidence="7" id="KW-0406">Ion transport</keyword>
<protein>
    <recommendedName>
        <fullName evidence="12">TonB-dependent receptor plug domain-containing protein</fullName>
    </recommendedName>
</protein>
<dbReference type="InterPro" id="IPR036942">
    <property type="entry name" value="Beta-barrel_TonB_sf"/>
</dbReference>
<keyword evidence="8" id="KW-0798">TonB box</keyword>
<evidence type="ECO:0000256" key="5">
    <source>
        <dbReference type="ARBA" id="ARBA00022692"/>
    </source>
</evidence>
<gene>
    <name evidence="13" type="ORF">AN936_02780</name>
</gene>
<dbReference type="GO" id="GO:0009279">
    <property type="term" value="C:cell outer membrane"/>
    <property type="evidence" value="ECO:0007669"/>
    <property type="project" value="UniProtKB-SubCell"/>
</dbReference>
<evidence type="ECO:0000313" key="13">
    <source>
        <dbReference type="EMBL" id="ALH79331.1"/>
    </source>
</evidence>
<dbReference type="InterPro" id="IPR012910">
    <property type="entry name" value="Plug_dom"/>
</dbReference>
<evidence type="ECO:0000256" key="8">
    <source>
        <dbReference type="ARBA" id="ARBA00023077"/>
    </source>
</evidence>
<keyword evidence="3" id="KW-1134">Transmembrane beta strand</keyword>
<dbReference type="SUPFAM" id="SSF56935">
    <property type="entry name" value="Porins"/>
    <property type="match status" value="1"/>
</dbReference>
<feature type="signal peptide" evidence="11">
    <location>
        <begin position="1"/>
        <end position="25"/>
    </location>
</feature>
<keyword evidence="6" id="KW-0408">Iron</keyword>
<name>A0A0N7GS00_SPHMC</name>
<dbReference type="PANTHER" id="PTHR32552:SF81">
    <property type="entry name" value="TONB-DEPENDENT OUTER MEMBRANE RECEPTOR"/>
    <property type="match status" value="1"/>
</dbReference>
<evidence type="ECO:0000256" key="9">
    <source>
        <dbReference type="ARBA" id="ARBA00023136"/>
    </source>
</evidence>
<dbReference type="PANTHER" id="PTHR32552">
    <property type="entry name" value="FERRICHROME IRON RECEPTOR-RELATED"/>
    <property type="match status" value="1"/>
</dbReference>
<evidence type="ECO:0000313" key="14">
    <source>
        <dbReference type="Proteomes" id="UP000058074"/>
    </source>
</evidence>
<evidence type="ECO:0000256" key="11">
    <source>
        <dbReference type="SAM" id="SignalP"/>
    </source>
</evidence>
<comment type="subcellular location">
    <subcellularLocation>
        <location evidence="1">Cell outer membrane</location>
        <topology evidence="1">Multi-pass membrane protein</topology>
    </subcellularLocation>
</comment>
<sequence length="767" mass="82705">MISMRSAFLIALASGASLLPAAAFAQTETPPADETTTSDDSGLGDIIVTARRREENLQSVPIAVTAFTDEALEQKGVTDRTSLADNTPSLFTISGGYPREFAYFALRGQGPAFGSTPGVVNYFAEVPNSVNVDGRVGTYFDMANIQVLAGPQGTLFGKNATGGNILFEPVKPKDEFEGYVRVQLGNYDDRRIEGALNTPIVPGRVMLRVAGEVGRRDGYTKDVGPFFEGKDYDNLAYESFRFGLTLQPTDDIELYTMLRYYHSDTNGGGTVLGAYNPVAGYDATALGLGFLPVAAFYPGVLTAVAEQQARGPRRVSYDLDQFSETKYWQVINQASVQLSDNIKLRNIISYSELRTIYGYDYDAMPFPIAGQRGRIPTIAPNFFTEELQLQGTLFDDAVDFSVGGYLDRQSWSDPAGIEEYTFFPIGTLLPTISGFFTQTNKSEAVFGQATVDLGKLSGALTGLSVTGGLRYTWEHSFTAQTIGGPPTVSGSVDSDYPSYTATLDYDVTPGVHVYVTARDAYKSGGVNGPVPVDSEFRTYKPERLSDIEVGLKSQFSLGNVDVRANVAAYRGIYDNIQRTTAEVVETPGGTIPLNVTRSAAKGKIQGVELNLLVMPVQGLTLNGSYSYIDARYTEVADASAGAILNGAPFPYTPKHKFSVGGSYETSLGSAGDLVLAVNYARQTKVSTAQTNASFYNYLPAYGLLNASIGLKDIGGRPLDVSLFANNITNEAKPVGVLDQYAQSSGMVGLTYTEPRMYGVRIGYRFGS</sequence>
<organism evidence="13 14">
    <name type="scientific">Sphingopyxis macrogoltabida</name>
    <name type="common">Sphingomonas macrogoltabidus</name>
    <dbReference type="NCBI Taxonomy" id="33050"/>
    <lineage>
        <taxon>Bacteria</taxon>
        <taxon>Pseudomonadati</taxon>
        <taxon>Pseudomonadota</taxon>
        <taxon>Alphaproteobacteria</taxon>
        <taxon>Sphingomonadales</taxon>
        <taxon>Sphingomonadaceae</taxon>
        <taxon>Sphingopyxis</taxon>
    </lineage>
</organism>
<dbReference type="Gene3D" id="2.40.170.20">
    <property type="entry name" value="TonB-dependent receptor, beta-barrel domain"/>
    <property type="match status" value="1"/>
</dbReference>
<keyword evidence="9" id="KW-0472">Membrane</keyword>
<keyword evidence="2" id="KW-0813">Transport</keyword>
<evidence type="ECO:0000256" key="6">
    <source>
        <dbReference type="ARBA" id="ARBA00023004"/>
    </source>
</evidence>
<dbReference type="InterPro" id="IPR039426">
    <property type="entry name" value="TonB-dep_rcpt-like"/>
</dbReference>
<dbReference type="Proteomes" id="UP000058074">
    <property type="component" value="Chromosome"/>
</dbReference>
<dbReference type="AlphaFoldDB" id="A0A0N7GS00"/>
<reference evidence="13 14" key="1">
    <citation type="journal article" date="2015" name="Genome Announc.">
        <title>Complete Genome Sequence of Polypropylene Glycol- and Polyethylene Glycol-Degrading Sphingopyxis macrogoltabida Strain EY-1.</title>
        <authorList>
            <person name="Ohtsubo Y."/>
            <person name="Nagata Y."/>
            <person name="Numata M."/>
            <person name="Tsuchikane K."/>
            <person name="Hosoyama A."/>
            <person name="Yamazoe A."/>
            <person name="Tsuda M."/>
            <person name="Fujita N."/>
            <person name="Kawai F."/>
        </authorList>
    </citation>
    <scope>NUCLEOTIDE SEQUENCE [LARGE SCALE GENOMIC DNA]</scope>
    <source>
        <strain evidence="13 14">EY-1</strain>
    </source>
</reference>
<keyword evidence="10" id="KW-0998">Cell outer membrane</keyword>
<accession>A0A0N7GS00</accession>
<dbReference type="GO" id="GO:0006826">
    <property type="term" value="P:iron ion transport"/>
    <property type="evidence" value="ECO:0007669"/>
    <property type="project" value="UniProtKB-KW"/>
</dbReference>
<evidence type="ECO:0000259" key="12">
    <source>
        <dbReference type="Pfam" id="PF07715"/>
    </source>
</evidence>
<dbReference type="RefSeq" id="WP_054586801.1">
    <property type="nucleotide sequence ID" value="NZ_CP012700.1"/>
</dbReference>
<evidence type="ECO:0000256" key="2">
    <source>
        <dbReference type="ARBA" id="ARBA00022448"/>
    </source>
</evidence>
<evidence type="ECO:0000256" key="3">
    <source>
        <dbReference type="ARBA" id="ARBA00022452"/>
    </source>
</evidence>
<evidence type="ECO:0000256" key="4">
    <source>
        <dbReference type="ARBA" id="ARBA00022496"/>
    </source>
</evidence>
<keyword evidence="4" id="KW-0410">Iron transport</keyword>
<proteinExistence type="predicted"/>
<dbReference type="PATRIC" id="fig|33050.5.peg.580"/>
<evidence type="ECO:0000256" key="1">
    <source>
        <dbReference type="ARBA" id="ARBA00004571"/>
    </source>
</evidence>
<feature type="domain" description="TonB-dependent receptor plug" evidence="12">
    <location>
        <begin position="57"/>
        <end position="163"/>
    </location>
</feature>
<evidence type="ECO:0000256" key="7">
    <source>
        <dbReference type="ARBA" id="ARBA00023065"/>
    </source>
</evidence>
<dbReference type="EMBL" id="CP012700">
    <property type="protein sequence ID" value="ALH79331.1"/>
    <property type="molecule type" value="Genomic_DNA"/>
</dbReference>
<dbReference type="KEGG" id="smag:AN936_02780"/>
<evidence type="ECO:0000256" key="10">
    <source>
        <dbReference type="ARBA" id="ARBA00023237"/>
    </source>
</evidence>